<feature type="transmembrane region" description="Helical" evidence="2">
    <location>
        <begin position="25"/>
        <end position="44"/>
    </location>
</feature>
<feature type="transmembrane region" description="Helical" evidence="2">
    <location>
        <begin position="111"/>
        <end position="132"/>
    </location>
</feature>
<keyword evidence="2" id="KW-1133">Transmembrane helix</keyword>
<comment type="caution">
    <text evidence="3">The sequence shown here is derived from an EMBL/GenBank/DDBJ whole genome shotgun (WGS) entry which is preliminary data.</text>
</comment>
<evidence type="ECO:0000313" key="3">
    <source>
        <dbReference type="EMBL" id="MDR8020319.1"/>
    </source>
</evidence>
<protein>
    <submittedName>
        <fullName evidence="3">Uncharacterized protein</fullName>
    </submittedName>
</protein>
<keyword evidence="2" id="KW-0812">Transmembrane</keyword>
<gene>
    <name evidence="3" type="ORF">RIL96_12180</name>
</gene>
<feature type="compositionally biased region" description="Low complexity" evidence="1">
    <location>
        <begin position="188"/>
        <end position="209"/>
    </location>
</feature>
<evidence type="ECO:0000256" key="1">
    <source>
        <dbReference type="SAM" id="MobiDB-lite"/>
    </source>
</evidence>
<feature type="region of interest" description="Disordered" evidence="1">
    <location>
        <begin position="145"/>
        <end position="209"/>
    </location>
</feature>
<dbReference type="RefSeq" id="WP_310549301.1">
    <property type="nucleotide sequence ID" value="NZ_JAVKGR010000022.1"/>
</dbReference>
<dbReference type="EMBL" id="JAVKGR010000022">
    <property type="protein sequence ID" value="MDR8020319.1"/>
    <property type="molecule type" value="Genomic_DNA"/>
</dbReference>
<feature type="region of interest" description="Disordered" evidence="1">
    <location>
        <begin position="1"/>
        <end position="20"/>
    </location>
</feature>
<proteinExistence type="predicted"/>
<reference evidence="3 4" key="1">
    <citation type="submission" date="2023-09" db="EMBL/GenBank/DDBJ databases">
        <title>Description of three actinobacteria isolated from air of manufacturing shop in a pharmaceutical factory.</title>
        <authorList>
            <person name="Zhang D.-F."/>
        </authorList>
    </citation>
    <scope>NUCLEOTIDE SEQUENCE [LARGE SCALE GENOMIC DNA]</scope>
    <source>
        <strain evidence="3 4">LY-0111</strain>
    </source>
</reference>
<dbReference type="Proteomes" id="UP001251870">
    <property type="component" value="Unassembled WGS sequence"/>
</dbReference>
<feature type="compositionally biased region" description="Gly residues" evidence="1">
    <location>
        <begin position="172"/>
        <end position="187"/>
    </location>
</feature>
<evidence type="ECO:0000256" key="2">
    <source>
        <dbReference type="SAM" id="Phobius"/>
    </source>
</evidence>
<sequence length="209" mass="20737">MTTSSASEPAVSPSREAAGGASGQVAGRALLVVAALIAAGTAGFELARLGGSSDATLIVGSWRTFGLIVFAGLFALVAWRPTSYPGVLELSILHKVAVTLVAVNNTQAADAWGVVVVDGLIAIALIAGYLLLGCYRAWKPARTAARPSAKEQARQDRKSSAAGGRTARPGSGAQGGSESQGGSGTPGGDASQGSGSESSGPESSRPQSS</sequence>
<organism evidence="3 4">
    <name type="scientific">Nesterenkonia aerolata</name>
    <dbReference type="NCBI Taxonomy" id="3074079"/>
    <lineage>
        <taxon>Bacteria</taxon>
        <taxon>Bacillati</taxon>
        <taxon>Actinomycetota</taxon>
        <taxon>Actinomycetes</taxon>
        <taxon>Micrococcales</taxon>
        <taxon>Micrococcaceae</taxon>
        <taxon>Nesterenkonia</taxon>
    </lineage>
</organism>
<keyword evidence="4" id="KW-1185">Reference proteome</keyword>
<feature type="transmembrane region" description="Helical" evidence="2">
    <location>
        <begin position="56"/>
        <end position="79"/>
    </location>
</feature>
<name>A0ABU2DV19_9MICC</name>
<evidence type="ECO:0000313" key="4">
    <source>
        <dbReference type="Proteomes" id="UP001251870"/>
    </source>
</evidence>
<accession>A0ABU2DV19</accession>
<keyword evidence="2" id="KW-0472">Membrane</keyword>
<feature type="compositionally biased region" description="Basic and acidic residues" evidence="1">
    <location>
        <begin position="148"/>
        <end position="159"/>
    </location>
</feature>